<evidence type="ECO:0000256" key="10">
    <source>
        <dbReference type="RuleBase" id="RU000682"/>
    </source>
</evidence>
<dbReference type="InterPro" id="IPR001356">
    <property type="entry name" value="HD"/>
</dbReference>
<evidence type="ECO:0000256" key="5">
    <source>
        <dbReference type="ARBA" id="ARBA00023155"/>
    </source>
</evidence>
<comment type="subcellular location">
    <subcellularLocation>
        <location evidence="1 9 10">Nucleus</location>
    </subcellularLocation>
</comment>
<keyword evidence="5 9" id="KW-0371">Homeobox</keyword>
<evidence type="ECO:0000256" key="7">
    <source>
        <dbReference type="ARBA" id="ARBA00023242"/>
    </source>
</evidence>
<feature type="region of interest" description="Disordered" evidence="11">
    <location>
        <begin position="170"/>
        <end position="260"/>
    </location>
</feature>
<accession>A0A8T2JWW9</accession>
<dbReference type="Proteomes" id="UP000812440">
    <property type="component" value="Chromosome 8_10"/>
</dbReference>
<evidence type="ECO:0000313" key="14">
    <source>
        <dbReference type="Proteomes" id="UP000812440"/>
    </source>
</evidence>
<dbReference type="PROSITE" id="PS50071">
    <property type="entry name" value="HOMEOBOX_2"/>
    <property type="match status" value="1"/>
</dbReference>
<evidence type="ECO:0000256" key="8">
    <source>
        <dbReference type="ARBA" id="ARBA00038135"/>
    </source>
</evidence>
<evidence type="ECO:0000256" key="3">
    <source>
        <dbReference type="ARBA" id="ARBA00023015"/>
    </source>
</evidence>
<dbReference type="Pfam" id="PF00046">
    <property type="entry name" value="Homeodomain"/>
    <property type="match status" value="1"/>
</dbReference>
<keyword evidence="2" id="KW-0217">Developmental protein</keyword>
<dbReference type="PROSITE" id="PS00032">
    <property type="entry name" value="ANTENNAPEDIA"/>
    <property type="match status" value="1"/>
</dbReference>
<proteinExistence type="inferred from homology"/>
<evidence type="ECO:0000256" key="6">
    <source>
        <dbReference type="ARBA" id="ARBA00023163"/>
    </source>
</evidence>
<dbReference type="InterPro" id="IPR009057">
    <property type="entry name" value="Homeodomain-like_sf"/>
</dbReference>
<dbReference type="SUPFAM" id="SSF46689">
    <property type="entry name" value="Homeodomain-like"/>
    <property type="match status" value="1"/>
</dbReference>
<dbReference type="InterPro" id="IPR017970">
    <property type="entry name" value="Homeobox_CS"/>
</dbReference>
<dbReference type="InterPro" id="IPR001827">
    <property type="entry name" value="Homeobox_Antennapedia_CS"/>
</dbReference>
<dbReference type="GO" id="GO:0000978">
    <property type="term" value="F:RNA polymerase II cis-regulatory region sequence-specific DNA binding"/>
    <property type="evidence" value="ECO:0007669"/>
    <property type="project" value="TreeGrafter"/>
</dbReference>
<evidence type="ECO:0000256" key="11">
    <source>
        <dbReference type="SAM" id="MobiDB-lite"/>
    </source>
</evidence>
<dbReference type="FunFam" id="1.10.10.60:FF:000145">
    <property type="entry name" value="homeobox protein Hox-A2"/>
    <property type="match status" value="1"/>
</dbReference>
<dbReference type="InterPro" id="IPR020479">
    <property type="entry name" value="HD_metazoa"/>
</dbReference>
<dbReference type="GO" id="GO:0005634">
    <property type="term" value="C:nucleus"/>
    <property type="evidence" value="ECO:0007669"/>
    <property type="project" value="UniProtKB-SubCell"/>
</dbReference>
<keyword evidence="6" id="KW-0804">Transcription</keyword>
<dbReference type="PANTHER" id="PTHR45664">
    <property type="entry name" value="PROTEIN ZERKNUELLT 1-RELATED"/>
    <property type="match status" value="1"/>
</dbReference>
<evidence type="ECO:0000256" key="9">
    <source>
        <dbReference type="PROSITE-ProRule" id="PRU00108"/>
    </source>
</evidence>
<feature type="region of interest" description="Disordered" evidence="11">
    <location>
        <begin position="37"/>
        <end position="119"/>
    </location>
</feature>
<dbReference type="CDD" id="cd00086">
    <property type="entry name" value="homeodomain"/>
    <property type="match status" value="1"/>
</dbReference>
<evidence type="ECO:0000256" key="2">
    <source>
        <dbReference type="ARBA" id="ARBA00022473"/>
    </source>
</evidence>
<evidence type="ECO:0000313" key="13">
    <source>
        <dbReference type="EMBL" id="KAG8446846.1"/>
    </source>
</evidence>
<evidence type="ECO:0000256" key="4">
    <source>
        <dbReference type="ARBA" id="ARBA00023125"/>
    </source>
</evidence>
<evidence type="ECO:0000256" key="1">
    <source>
        <dbReference type="ARBA" id="ARBA00004123"/>
    </source>
</evidence>
<comment type="similarity">
    <text evidence="8">Belongs to the Antp homeobox family. Proboscipedia subfamily.</text>
</comment>
<comment type="caution">
    <text evidence="13">The sequence shown here is derived from an EMBL/GenBank/DDBJ whole genome shotgun (WGS) entry which is preliminary data.</text>
</comment>
<dbReference type="PRINTS" id="PR00024">
    <property type="entry name" value="HOMEOBOX"/>
</dbReference>
<dbReference type="AlphaFoldDB" id="A0A8T2JWW9"/>
<feature type="DNA-binding region" description="Homeobox" evidence="9">
    <location>
        <begin position="118"/>
        <end position="177"/>
    </location>
</feature>
<evidence type="ECO:0000259" key="12">
    <source>
        <dbReference type="PROSITE" id="PS50071"/>
    </source>
</evidence>
<feature type="domain" description="Homeobox" evidence="12">
    <location>
        <begin position="116"/>
        <end position="176"/>
    </location>
</feature>
<dbReference type="GO" id="GO:0000981">
    <property type="term" value="F:DNA-binding transcription factor activity, RNA polymerase II-specific"/>
    <property type="evidence" value="ECO:0007669"/>
    <property type="project" value="InterPro"/>
</dbReference>
<reference evidence="13" key="1">
    <citation type="thesis" date="2020" institute="ProQuest LLC" country="789 East Eisenhower Parkway, Ann Arbor, MI, USA">
        <title>Comparative Genomics and Chromosome Evolution.</title>
        <authorList>
            <person name="Mudd A.B."/>
        </authorList>
    </citation>
    <scope>NUCLEOTIDE SEQUENCE</scope>
    <source>
        <strain evidence="13">Female2</strain>
        <tissue evidence="13">Blood</tissue>
    </source>
</reference>
<sequence>MNFELEREIGFINSQPSLAECLTSFPAVLDTFQTSSIKDSTLIPPPPRHSVPSLNPKRADNVPAPQPGQAATEFPWMKEKKSTKKNSQGSPQAPIPPPESAVGSPAGSPGFQDNSGGSRRLRTAYTNTQLLELEKEFHFNKYLCRPRRVEIAALLDLTERQVKVWFQNRRMKHKRQTQHKDLQDGDLNFSNPEDCEALEDGEDSPMDHQGLDSNDSITDPYPSDCQKDLTPGLRQQLPSSKELTPRSPLYPTPTPEREPRIEVGSMDNVLSETQDSSLLSDLTLFSTDSCLHISDGISSLHCPLNSPVHFSEEDIDFLTSTLCSKDLQSLDF</sequence>
<protein>
    <recommendedName>
        <fullName evidence="12">Homeobox domain-containing protein</fullName>
    </recommendedName>
</protein>
<dbReference type="OrthoDB" id="6159439at2759"/>
<feature type="compositionally biased region" description="Acidic residues" evidence="11">
    <location>
        <begin position="193"/>
        <end position="204"/>
    </location>
</feature>
<keyword evidence="7 9" id="KW-0539">Nucleus</keyword>
<gene>
    <name evidence="13" type="ORF">GDO86_014346</name>
</gene>
<dbReference type="SMART" id="SM00389">
    <property type="entry name" value="HOX"/>
    <property type="match status" value="1"/>
</dbReference>
<dbReference type="PROSITE" id="PS00027">
    <property type="entry name" value="HOMEOBOX_1"/>
    <property type="match status" value="1"/>
</dbReference>
<dbReference type="PANTHER" id="PTHR45664:SF7">
    <property type="entry name" value="HOMEOBOX PROTEIN HOX-B2"/>
    <property type="match status" value="1"/>
</dbReference>
<organism evidence="13 14">
    <name type="scientific">Hymenochirus boettgeri</name>
    <name type="common">Congo dwarf clawed frog</name>
    <dbReference type="NCBI Taxonomy" id="247094"/>
    <lineage>
        <taxon>Eukaryota</taxon>
        <taxon>Metazoa</taxon>
        <taxon>Chordata</taxon>
        <taxon>Craniata</taxon>
        <taxon>Vertebrata</taxon>
        <taxon>Euteleostomi</taxon>
        <taxon>Amphibia</taxon>
        <taxon>Batrachia</taxon>
        <taxon>Anura</taxon>
        <taxon>Pipoidea</taxon>
        <taxon>Pipidae</taxon>
        <taxon>Pipinae</taxon>
        <taxon>Hymenochirus</taxon>
    </lineage>
</organism>
<keyword evidence="4 9" id="KW-0238">DNA-binding</keyword>
<dbReference type="EMBL" id="JAACNH010000003">
    <property type="protein sequence ID" value="KAG8446846.1"/>
    <property type="molecule type" value="Genomic_DNA"/>
</dbReference>
<name>A0A8T2JWW9_9PIPI</name>
<keyword evidence="3" id="KW-0805">Transcription regulation</keyword>
<dbReference type="Gene3D" id="1.10.10.60">
    <property type="entry name" value="Homeodomain-like"/>
    <property type="match status" value="1"/>
</dbReference>
<keyword evidence="14" id="KW-1185">Reference proteome</keyword>